<organism evidence="2 3">
    <name type="scientific">Muricoccus nepalensis</name>
    <dbReference type="NCBI Taxonomy" id="1854500"/>
    <lineage>
        <taxon>Bacteria</taxon>
        <taxon>Pseudomonadati</taxon>
        <taxon>Pseudomonadota</taxon>
        <taxon>Alphaproteobacteria</taxon>
        <taxon>Acetobacterales</taxon>
        <taxon>Roseomonadaceae</taxon>
        <taxon>Muricoccus</taxon>
    </lineage>
</organism>
<protein>
    <recommendedName>
        <fullName evidence="4">BA14K family protein</fullName>
    </recommendedName>
</protein>
<sequence>MRWPLTTALGLAVLLAAAAPRAAGALPIGPLAAIAADEARPLAEPVRGGYRAGYRMHLRSSLRGGWSRRYGTIRRYPRTPRWLQ</sequence>
<feature type="signal peptide" evidence="1">
    <location>
        <begin position="1"/>
        <end position="25"/>
    </location>
</feature>
<evidence type="ECO:0000313" key="2">
    <source>
        <dbReference type="EMBL" id="TPG59020.1"/>
    </source>
</evidence>
<accession>A0A502GCF6</accession>
<reference evidence="2 3" key="1">
    <citation type="journal article" date="2019" name="Environ. Microbiol.">
        <title>Species interactions and distinct microbial communities in high Arctic permafrost affected cryosols are associated with the CH4 and CO2 gas fluxes.</title>
        <authorList>
            <person name="Altshuler I."/>
            <person name="Hamel J."/>
            <person name="Turney S."/>
            <person name="Magnuson E."/>
            <person name="Levesque R."/>
            <person name="Greer C."/>
            <person name="Whyte L.G."/>
        </authorList>
    </citation>
    <scope>NUCLEOTIDE SEQUENCE [LARGE SCALE GENOMIC DNA]</scope>
    <source>
        <strain evidence="2 3">S9.3B</strain>
    </source>
</reference>
<evidence type="ECO:0000313" key="3">
    <source>
        <dbReference type="Proteomes" id="UP000317078"/>
    </source>
</evidence>
<name>A0A502GCF6_9PROT</name>
<dbReference type="AlphaFoldDB" id="A0A502GCF6"/>
<comment type="caution">
    <text evidence="2">The sequence shown here is derived from an EMBL/GenBank/DDBJ whole genome shotgun (WGS) entry which is preliminary data.</text>
</comment>
<dbReference type="RefSeq" id="WP_140882005.1">
    <property type="nucleotide sequence ID" value="NZ_RCZP01000004.1"/>
</dbReference>
<proteinExistence type="predicted"/>
<evidence type="ECO:0008006" key="4">
    <source>
        <dbReference type="Google" id="ProtNLM"/>
    </source>
</evidence>
<evidence type="ECO:0000256" key="1">
    <source>
        <dbReference type="SAM" id="SignalP"/>
    </source>
</evidence>
<keyword evidence="3" id="KW-1185">Reference proteome</keyword>
<feature type="chain" id="PRO_5021379609" description="BA14K family protein" evidence="1">
    <location>
        <begin position="26"/>
        <end position="84"/>
    </location>
</feature>
<dbReference type="Proteomes" id="UP000317078">
    <property type="component" value="Unassembled WGS sequence"/>
</dbReference>
<dbReference type="EMBL" id="RCZP01000004">
    <property type="protein sequence ID" value="TPG59020.1"/>
    <property type="molecule type" value="Genomic_DNA"/>
</dbReference>
<keyword evidence="1" id="KW-0732">Signal</keyword>
<gene>
    <name evidence="2" type="ORF">EAH89_06595</name>
</gene>